<feature type="domain" description="KAP NTPase" evidence="3">
    <location>
        <begin position="429"/>
        <end position="907"/>
    </location>
</feature>
<sequence>MTKPPQPAGRRQGMQMRRWWRMRWPWVMGGMLLSAVAILLAVYLPLRADPFRTARFGEPAWWFEVPETHGFGRLPQAMAGISALAMSSDGRTVLAAGGGGTIVRSTDAGANWQPVTSGTQSYLSALAMSSDGRTVLAAGSGGTILRSTDAGANWQPVTSGARSFLFGMAMSSDGRTVLAAGGGGTILRSTDAGANWQPVTSGTQNHLTSLAMGSDGRTVLAAGSGGTILRSTDADANWQPVTSGTQNFLYSLAMGSDGRTVLAAGYGGTILRSTDAGATWQPVTSGTQSTLSALAMDSDGRTVLAAGDGGTILRSTDAGATWQPVTSGTRSFLFGMAMSSDGRTVLAAGSGGTILRSTDSGLTWNRIEHRRHFPPITWLLIGLGLIVAMPAFLPLPPAKPRAAEDIAAIFATDRPLEAKDADVAGTDLLAQRLSYFLRHVRTAPPLTLAITGPWGSGKSSVCARLCDDLRARGLRPIWFNAWHHQKEENIFAALLQAVRQRAIPPAWRLDGLAVRFRLLAARMRRYPLWTAFFLGAVAVGLGMIAGNDWAQSLSSLRQAWTGQTWSWPQVFPVILPGLLIVTGLLKALGEFGATLKSAGLDPGKLLASTSHGLRTRDLGAQLSFRARFAEALQETADALGPRTLTIVVDDLDRCRPDQVAEIMETLNYLTGSARCFIVLAIAREHVLAAMGQAHATMAKEMARPGLTDERLMREEYAENYLRKLIQIEIPVPSFDAEAAVRLMQNAAEEAEQPADKAWKVPVWTMVATVFVAGCFWTGTWLMRPTPPSAPAVAVAAVQAPAATPAPAPQPAPPPPRPTEEAPRQAASGIEYHELGQAITLRDWLLITAGLAGLLVAAVWLQWLRRNRLMLESDAPLFALALQHWARAAFLARPSPREMKRFLNRLRLAASHPAAPTAPVTVGLAVIAHADISLLEQCVEGRVELLAEILKKAAAETEPHQVWQAIHSATGAAVEGLPPFAPSHEDMENFLASWSETRRPARQAPPGVTRAESP</sequence>
<dbReference type="AlphaFoldDB" id="A0A437MG81"/>
<keyword evidence="2" id="KW-0812">Transmembrane</keyword>
<accession>A0A437MG81</accession>
<feature type="transmembrane region" description="Helical" evidence="2">
    <location>
        <begin position="843"/>
        <end position="863"/>
    </location>
</feature>
<reference evidence="4 5" key="1">
    <citation type="submission" date="2019-01" db="EMBL/GenBank/DDBJ databases">
        <authorList>
            <person name="Chen W.-M."/>
        </authorList>
    </citation>
    <scope>NUCLEOTIDE SEQUENCE [LARGE SCALE GENOMIC DNA]</scope>
    <source>
        <strain evidence="4 5">CCP-6</strain>
    </source>
</reference>
<dbReference type="InterPro" id="IPR011646">
    <property type="entry name" value="KAP_P-loop"/>
</dbReference>
<evidence type="ECO:0000256" key="2">
    <source>
        <dbReference type="SAM" id="Phobius"/>
    </source>
</evidence>
<dbReference type="Proteomes" id="UP000282957">
    <property type="component" value="Unassembled WGS sequence"/>
</dbReference>
<feature type="compositionally biased region" description="Pro residues" evidence="1">
    <location>
        <begin position="803"/>
        <end position="816"/>
    </location>
</feature>
<dbReference type="PANTHER" id="PTHR47199:SF2">
    <property type="entry name" value="PHOTOSYSTEM II STABILITY_ASSEMBLY FACTOR HCF136, CHLOROPLASTIC"/>
    <property type="match status" value="1"/>
</dbReference>
<dbReference type="Gene3D" id="3.40.50.300">
    <property type="entry name" value="P-loop containing nucleotide triphosphate hydrolases"/>
    <property type="match status" value="1"/>
</dbReference>
<dbReference type="SUPFAM" id="SSF52540">
    <property type="entry name" value="P-loop containing nucleoside triphosphate hydrolases"/>
    <property type="match status" value="1"/>
</dbReference>
<feature type="region of interest" description="Disordered" evidence="1">
    <location>
        <begin position="991"/>
        <end position="1013"/>
    </location>
</feature>
<dbReference type="SUPFAM" id="SSF50939">
    <property type="entry name" value="Sialidases"/>
    <property type="match status" value="1"/>
</dbReference>
<feature type="transmembrane region" description="Helical" evidence="2">
    <location>
        <begin position="526"/>
        <end position="545"/>
    </location>
</feature>
<dbReference type="Gene3D" id="2.130.10.10">
    <property type="entry name" value="YVTN repeat-like/Quinoprotein amine dehydrogenase"/>
    <property type="match status" value="2"/>
</dbReference>
<feature type="transmembrane region" description="Helical" evidence="2">
    <location>
        <begin position="565"/>
        <end position="588"/>
    </location>
</feature>
<comment type="caution">
    <text evidence="4">The sequence shown here is derived from an EMBL/GenBank/DDBJ whole genome shotgun (WGS) entry which is preliminary data.</text>
</comment>
<dbReference type="SUPFAM" id="SSF110296">
    <property type="entry name" value="Oligoxyloglucan reducing end-specific cellobiohydrolase"/>
    <property type="match status" value="1"/>
</dbReference>
<dbReference type="EMBL" id="SACL01000003">
    <property type="protein sequence ID" value="RVT96605.1"/>
    <property type="molecule type" value="Genomic_DNA"/>
</dbReference>
<dbReference type="InterPro" id="IPR015943">
    <property type="entry name" value="WD40/YVTN_repeat-like_dom_sf"/>
</dbReference>
<dbReference type="InterPro" id="IPR027417">
    <property type="entry name" value="P-loop_NTPase"/>
</dbReference>
<keyword evidence="5" id="KW-1185">Reference proteome</keyword>
<keyword evidence="2" id="KW-1133">Transmembrane helix</keyword>
<keyword evidence="2" id="KW-0472">Membrane</keyword>
<evidence type="ECO:0000313" key="5">
    <source>
        <dbReference type="Proteomes" id="UP000282957"/>
    </source>
</evidence>
<protein>
    <recommendedName>
        <fullName evidence="3">KAP NTPase domain-containing protein</fullName>
    </recommendedName>
</protein>
<name>A0A437MG81_9PROT</name>
<proteinExistence type="predicted"/>
<feature type="region of interest" description="Disordered" evidence="1">
    <location>
        <begin position="802"/>
        <end position="824"/>
    </location>
</feature>
<evidence type="ECO:0000256" key="1">
    <source>
        <dbReference type="SAM" id="MobiDB-lite"/>
    </source>
</evidence>
<dbReference type="PANTHER" id="PTHR47199">
    <property type="entry name" value="PHOTOSYSTEM II STABILITY/ASSEMBLY FACTOR HCF136, CHLOROPLASTIC"/>
    <property type="match status" value="1"/>
</dbReference>
<evidence type="ECO:0000313" key="4">
    <source>
        <dbReference type="EMBL" id="RVT96605.1"/>
    </source>
</evidence>
<dbReference type="OrthoDB" id="9764804at2"/>
<feature type="transmembrane region" description="Helical" evidence="2">
    <location>
        <begin position="376"/>
        <end position="395"/>
    </location>
</feature>
<feature type="transmembrane region" description="Helical" evidence="2">
    <location>
        <begin position="762"/>
        <end position="782"/>
    </location>
</feature>
<dbReference type="InterPro" id="IPR036278">
    <property type="entry name" value="Sialidase_sf"/>
</dbReference>
<gene>
    <name evidence="4" type="ORF">EOD42_09300</name>
</gene>
<dbReference type="Pfam" id="PF07693">
    <property type="entry name" value="KAP_NTPase"/>
    <property type="match status" value="1"/>
</dbReference>
<evidence type="ECO:0000259" key="3">
    <source>
        <dbReference type="Pfam" id="PF07693"/>
    </source>
</evidence>
<organism evidence="4 5">
    <name type="scientific">Rhodovarius crocodyli</name>
    <dbReference type="NCBI Taxonomy" id="1979269"/>
    <lineage>
        <taxon>Bacteria</taxon>
        <taxon>Pseudomonadati</taxon>
        <taxon>Pseudomonadota</taxon>
        <taxon>Alphaproteobacteria</taxon>
        <taxon>Acetobacterales</taxon>
        <taxon>Roseomonadaceae</taxon>
        <taxon>Rhodovarius</taxon>
    </lineage>
</organism>